<dbReference type="PANTHER" id="PTHR31584">
    <property type="entry name" value="TUMOR PROTEIN P53-INDUCIBLE PROTEIN 11"/>
    <property type="match status" value="1"/>
</dbReference>
<gene>
    <name evidence="9" type="ORF">CVLEPA_LOCUS2289</name>
</gene>
<comment type="subcellular location">
    <subcellularLocation>
        <location evidence="1">Membrane</location>
        <topology evidence="1">Multi-pass membrane protein</topology>
    </subcellularLocation>
</comment>
<dbReference type="InterPro" id="IPR028266">
    <property type="entry name" value="TP53I11"/>
</dbReference>
<comment type="caution">
    <text evidence="9">The sequence shown here is derived from an EMBL/GenBank/DDBJ whole genome shotgun (WGS) entry which is preliminary data.</text>
</comment>
<evidence type="ECO:0000256" key="7">
    <source>
        <dbReference type="ARBA" id="ARBA00032100"/>
    </source>
</evidence>
<dbReference type="PANTHER" id="PTHR31584:SF1">
    <property type="entry name" value="TUMOR PROTEIN P53-INDUCIBLE PROTEIN 11"/>
    <property type="match status" value="1"/>
</dbReference>
<sequence>MLLVFQISQLLGDDHLEHVVIQDSNYPFGLRVIQWITCFYFGSLGLMYILYPHFNFLMGSAMTFDYRRLLNMIEDDEEESSSRESGHDSQGATLRDVDCDAQHCQVPIRMCGVAYLALTFLFVAVAVIHKDNRRAVRIALIVEAFYFLMDVIVSLLSGTTDFGDGAAIAVVVIKLLAATACLLYYRKTHPVRENLLKRQD</sequence>
<reference evidence="9 10" key="1">
    <citation type="submission" date="2024-02" db="EMBL/GenBank/DDBJ databases">
        <authorList>
            <person name="Daric V."/>
            <person name="Darras S."/>
        </authorList>
    </citation>
    <scope>NUCLEOTIDE SEQUENCE [LARGE SCALE GENOMIC DNA]</scope>
</reference>
<keyword evidence="4 8" id="KW-0812">Transmembrane</keyword>
<keyword evidence="10" id="KW-1185">Reference proteome</keyword>
<dbReference type="EMBL" id="CAWYQH010000001">
    <property type="protein sequence ID" value="CAK8672580.1"/>
    <property type="molecule type" value="Genomic_DNA"/>
</dbReference>
<evidence type="ECO:0000313" key="9">
    <source>
        <dbReference type="EMBL" id="CAK8672580.1"/>
    </source>
</evidence>
<feature type="transmembrane region" description="Helical" evidence="8">
    <location>
        <begin position="165"/>
        <end position="185"/>
    </location>
</feature>
<feature type="transmembrane region" description="Helical" evidence="8">
    <location>
        <begin position="140"/>
        <end position="159"/>
    </location>
</feature>
<keyword evidence="3" id="KW-0597">Phosphoprotein</keyword>
<dbReference type="Proteomes" id="UP001642483">
    <property type="component" value="Unassembled WGS sequence"/>
</dbReference>
<feature type="transmembrane region" description="Helical" evidence="8">
    <location>
        <begin position="106"/>
        <end position="128"/>
    </location>
</feature>
<evidence type="ECO:0000256" key="3">
    <source>
        <dbReference type="ARBA" id="ARBA00022553"/>
    </source>
</evidence>
<accession>A0ABP0EYL5</accession>
<organism evidence="9 10">
    <name type="scientific">Clavelina lepadiformis</name>
    <name type="common">Light-bulb sea squirt</name>
    <name type="synonym">Ascidia lepadiformis</name>
    <dbReference type="NCBI Taxonomy" id="159417"/>
    <lineage>
        <taxon>Eukaryota</taxon>
        <taxon>Metazoa</taxon>
        <taxon>Chordata</taxon>
        <taxon>Tunicata</taxon>
        <taxon>Ascidiacea</taxon>
        <taxon>Aplousobranchia</taxon>
        <taxon>Clavelinidae</taxon>
        <taxon>Clavelina</taxon>
    </lineage>
</organism>
<evidence type="ECO:0000313" key="10">
    <source>
        <dbReference type="Proteomes" id="UP001642483"/>
    </source>
</evidence>
<evidence type="ECO:0000256" key="8">
    <source>
        <dbReference type="SAM" id="Phobius"/>
    </source>
</evidence>
<evidence type="ECO:0000256" key="6">
    <source>
        <dbReference type="ARBA" id="ARBA00023136"/>
    </source>
</evidence>
<evidence type="ECO:0000256" key="5">
    <source>
        <dbReference type="ARBA" id="ARBA00022989"/>
    </source>
</evidence>
<keyword evidence="5 8" id="KW-1133">Transmembrane helix</keyword>
<proteinExistence type="predicted"/>
<evidence type="ECO:0000256" key="4">
    <source>
        <dbReference type="ARBA" id="ARBA00022692"/>
    </source>
</evidence>
<name>A0ABP0EYL5_CLALP</name>
<protein>
    <recommendedName>
        <fullName evidence="2">Tumor protein p53-inducible protein 11</fullName>
    </recommendedName>
    <alternativeName>
        <fullName evidence="7">p53-induced gene 11 protein</fullName>
    </alternativeName>
</protein>
<keyword evidence="6 8" id="KW-0472">Membrane</keyword>
<evidence type="ECO:0000256" key="1">
    <source>
        <dbReference type="ARBA" id="ARBA00004141"/>
    </source>
</evidence>
<evidence type="ECO:0000256" key="2">
    <source>
        <dbReference type="ARBA" id="ARBA00019449"/>
    </source>
</evidence>
<feature type="transmembrane region" description="Helical" evidence="8">
    <location>
        <begin position="32"/>
        <end position="51"/>
    </location>
</feature>